<keyword evidence="1" id="KW-1185">Reference proteome</keyword>
<name>A0A914DHR8_9BILA</name>
<dbReference type="AlphaFoldDB" id="A0A914DHR8"/>
<sequence>MMEICSSNDNQFYSNRLFEEIETSIHFILIETQKFEENVNACFDQIQQLGNDLMQSTHFDEYQYNQIFMQLESNKSGIIAISDELKNNVLLKWKIRQQELSVGCINENDQTLLQSLQSIDGSIVQVAAVLNRLVNSKAYFVANSLEGYKTHLSSIQNPVDNALNLHRMNILTNTQNVIIAYRKFLFELIGDLFNSSIIVYKQPPAIVTMFETRASTKKPNEANKNDGESKKSGRNSRFSFDTEICLLGEPFWYQYYGFTLAEVTCEVDLLTENNDGEQKFTIQPSSVEFCPPDPKDPKMIRSIHNIVKSTALFANMRIAQKNEDVQLRLFTDHDKKHLLHILEQKIPNHLAEKGIECKCYQCERRKNGHEIAHGKICISSIIDHIVCMKFATKNGKTCLQESTFNEWFYKVAEIAGVLKKHWNSREIFGFCDQAFAEVEVLLKPDRILIRFADTMQGQLRLSMADSKTPQKYTFQGEEKERPKVRHITIKYAEHQNSVNPDSFNDDQQFYNLIKTAAKLYNINHIYEDFKIDLESSFEEETNLPTTEYDKNTTSKIIQDLLQIVLQDFLPIIHQGLIPIILQDLLPIILQDFIPNSSRPYSNNSSGPSSN</sequence>
<protein>
    <submittedName>
        <fullName evidence="2">Uncharacterized protein</fullName>
    </submittedName>
</protein>
<reference evidence="2" key="1">
    <citation type="submission" date="2022-11" db="UniProtKB">
        <authorList>
            <consortium name="WormBaseParasite"/>
        </authorList>
    </citation>
    <scope>IDENTIFICATION</scope>
</reference>
<dbReference type="WBParaSite" id="ACRNAN_scaffold2641.g27476.t1">
    <property type="protein sequence ID" value="ACRNAN_scaffold2641.g27476.t1"/>
    <property type="gene ID" value="ACRNAN_scaffold2641.g27476"/>
</dbReference>
<organism evidence="1 2">
    <name type="scientific">Acrobeloides nanus</name>
    <dbReference type="NCBI Taxonomy" id="290746"/>
    <lineage>
        <taxon>Eukaryota</taxon>
        <taxon>Metazoa</taxon>
        <taxon>Ecdysozoa</taxon>
        <taxon>Nematoda</taxon>
        <taxon>Chromadorea</taxon>
        <taxon>Rhabditida</taxon>
        <taxon>Tylenchina</taxon>
        <taxon>Cephalobomorpha</taxon>
        <taxon>Cephaloboidea</taxon>
        <taxon>Cephalobidae</taxon>
        <taxon>Acrobeloides</taxon>
    </lineage>
</organism>
<accession>A0A914DHR8</accession>
<evidence type="ECO:0000313" key="2">
    <source>
        <dbReference type="WBParaSite" id="ACRNAN_scaffold2641.g27476.t1"/>
    </source>
</evidence>
<proteinExistence type="predicted"/>
<evidence type="ECO:0000313" key="1">
    <source>
        <dbReference type="Proteomes" id="UP000887540"/>
    </source>
</evidence>
<dbReference type="Proteomes" id="UP000887540">
    <property type="component" value="Unplaced"/>
</dbReference>